<evidence type="ECO:0000313" key="2">
    <source>
        <dbReference type="Proteomes" id="UP000046392"/>
    </source>
</evidence>
<keyword evidence="1" id="KW-0175">Coiled coil</keyword>
<proteinExistence type="predicted"/>
<reference evidence="3" key="1">
    <citation type="submission" date="2017-02" db="UniProtKB">
        <authorList>
            <consortium name="WormBaseParasite"/>
        </authorList>
    </citation>
    <scope>IDENTIFICATION</scope>
</reference>
<organism evidence="2 3">
    <name type="scientific">Strongyloides papillosus</name>
    <name type="common">Intestinal threadworm</name>
    <dbReference type="NCBI Taxonomy" id="174720"/>
    <lineage>
        <taxon>Eukaryota</taxon>
        <taxon>Metazoa</taxon>
        <taxon>Ecdysozoa</taxon>
        <taxon>Nematoda</taxon>
        <taxon>Chromadorea</taxon>
        <taxon>Rhabditida</taxon>
        <taxon>Tylenchina</taxon>
        <taxon>Panagrolaimomorpha</taxon>
        <taxon>Strongyloidoidea</taxon>
        <taxon>Strongyloididae</taxon>
        <taxon>Strongyloides</taxon>
    </lineage>
</organism>
<dbReference type="WBParaSite" id="SPAL_0000938000.1">
    <property type="protein sequence ID" value="SPAL_0000938000.1"/>
    <property type="gene ID" value="SPAL_0000938000"/>
</dbReference>
<name>A0A0N5BU58_STREA</name>
<keyword evidence="2" id="KW-1185">Reference proteome</keyword>
<dbReference type="Proteomes" id="UP000046392">
    <property type="component" value="Unplaced"/>
</dbReference>
<accession>A0A0N5BU58</accession>
<protein>
    <submittedName>
        <fullName evidence="3">Uncharacterized protein</fullName>
    </submittedName>
</protein>
<sequence length="184" mass="21716">MEDKKKVVEILFIRNIRGITSNSWKRIKQFKIDKNCEKSKYIDEMLPKLLEKITNSKDSKLIAYTTGVTLKNMYCTKKESKIEKDITKLRKKTEKLGKHINHIKTMKTKLKKCNEAEKNKLNYELKKLADKIILPADNADLTINQLKGKISKLEKRIKIFQIRRENVTLSLRFRAQYCLKTLNI</sequence>
<feature type="coiled-coil region" evidence="1">
    <location>
        <begin position="106"/>
        <end position="163"/>
    </location>
</feature>
<dbReference type="AlphaFoldDB" id="A0A0N5BU58"/>
<evidence type="ECO:0000313" key="3">
    <source>
        <dbReference type="WBParaSite" id="SPAL_0000938000.1"/>
    </source>
</evidence>
<evidence type="ECO:0000256" key="1">
    <source>
        <dbReference type="SAM" id="Coils"/>
    </source>
</evidence>